<dbReference type="Gene3D" id="3.40.50.1820">
    <property type="entry name" value="alpha/beta hydrolase"/>
    <property type="match status" value="1"/>
</dbReference>
<dbReference type="SUPFAM" id="SSF53474">
    <property type="entry name" value="alpha/beta-Hydrolases"/>
    <property type="match status" value="1"/>
</dbReference>
<keyword evidence="2" id="KW-1185">Reference proteome</keyword>
<dbReference type="Proteomes" id="UP001162030">
    <property type="component" value="Chromosome"/>
</dbReference>
<evidence type="ECO:0000313" key="1">
    <source>
        <dbReference type="EMBL" id="CAI8841012.1"/>
    </source>
</evidence>
<name>A0ABM9I245_9GAMM</name>
<protein>
    <recommendedName>
        <fullName evidence="3">AB hydrolase-1 domain-containing protein</fullName>
    </recommendedName>
</protein>
<sequence>MIEIIPSRFDTSASLSFRTALRQRGVRLWPVFFDRLSRISIGVALCVLISGCATPRSAKEFAEPVSLVSRVGKERSCEATGPFAPAGSIRLEQHVLVSDSEGNIPKNRHDGSFSKAFRTIMAGYVEEFNRRKRLGNAMGKDSPPPRLLFYFNGGLNFQADVEAQAERQIPCMMADGYYPVFFVWDTGHIPSYWEQIWNVYDGQVRHEPWVKLRAPFLFGTHVISGFSGAPVDYLVEGRRFWRAVRGIPPCSMTVRNTPDYCPEEQRVRFVDQQGGADPNESTVYAAPSADLSEPEIGSLLGYSALFPVRLFSAPLAHGLGDATWENYLRRTRTTIRRTVEFDLDRYAPGRIHDGLNPDEFRKVNDSFTKGTGVFARFFETLLQYYKGKRRLCSEWFCDESRTLSPDRGDSGSSAEHKSDDDAIVSALANARITLIGHSMGAIVINELVERFPDLPYGDIVVMASAASLRDTRRVITHYFENPFTPVPKMRGKPRDTRFYSLMLHPLNDAGESTGAGLIPSGSLLMWIDEMYEVPKTPEDKTFGYWPTAKAGRRMFGHAAQVRTLYRVFNRAEAASGEESNPVRHGDFNNDDMCFWRPAFWGVNGTGWESLYSDLPPEALQACRKKE</sequence>
<reference evidence="1 2" key="1">
    <citation type="submission" date="2023-03" db="EMBL/GenBank/DDBJ databases">
        <authorList>
            <person name="Pearce D."/>
        </authorList>
    </citation>
    <scope>NUCLEOTIDE SEQUENCE [LARGE SCALE GENOMIC DNA]</scope>
    <source>
        <strain evidence="1">Msz</strain>
    </source>
</reference>
<evidence type="ECO:0008006" key="3">
    <source>
        <dbReference type="Google" id="ProtNLM"/>
    </source>
</evidence>
<organism evidence="1 2">
    <name type="scientific">Methylocaldum szegediense</name>
    <dbReference type="NCBI Taxonomy" id="73780"/>
    <lineage>
        <taxon>Bacteria</taxon>
        <taxon>Pseudomonadati</taxon>
        <taxon>Pseudomonadota</taxon>
        <taxon>Gammaproteobacteria</taxon>
        <taxon>Methylococcales</taxon>
        <taxon>Methylococcaceae</taxon>
        <taxon>Methylocaldum</taxon>
    </lineage>
</organism>
<accession>A0ABM9I245</accession>
<dbReference type="InterPro" id="IPR029058">
    <property type="entry name" value="AB_hydrolase_fold"/>
</dbReference>
<proteinExistence type="predicted"/>
<gene>
    <name evidence="1" type="ORF">MSZNOR_2327</name>
</gene>
<evidence type="ECO:0000313" key="2">
    <source>
        <dbReference type="Proteomes" id="UP001162030"/>
    </source>
</evidence>
<dbReference type="EMBL" id="OX458333">
    <property type="protein sequence ID" value="CAI8841012.1"/>
    <property type="molecule type" value="Genomic_DNA"/>
</dbReference>